<evidence type="ECO:0000313" key="1">
    <source>
        <dbReference type="EMBL" id="GEQ77926.1"/>
    </source>
</evidence>
<protein>
    <submittedName>
        <fullName evidence="1">Uncharacterized protein</fullName>
    </submittedName>
</protein>
<proteinExistence type="predicted"/>
<gene>
    <name evidence="1" type="ORF">CTTA_4931</name>
</gene>
<dbReference type="EMBL" id="BKBW01000021">
    <property type="protein sequence ID" value="GEQ77926.1"/>
    <property type="molecule type" value="Genomic_DNA"/>
</dbReference>
<accession>A0A5A7MJM1</accession>
<dbReference type="Pfam" id="PF24175">
    <property type="entry name" value="SU10_adaptor"/>
    <property type="match status" value="1"/>
</dbReference>
<evidence type="ECO:0000313" key="2">
    <source>
        <dbReference type="Proteomes" id="UP000323105"/>
    </source>
</evidence>
<name>A0A5A7MJM1_COMTE</name>
<dbReference type="RefSeq" id="WP_149357183.1">
    <property type="nucleotide sequence ID" value="NZ_BKBW01000021.1"/>
</dbReference>
<sequence length="243" mass="26377">MPIAAKDVVQRGVVTTQDTTSIRWPVGEWVRYLNDGQREIMLHRPDAFNKSATITCVAGTKQALPNDGAKLIDVQRNATVTSKRAIRICSREILDAQMPNWHNITGSDEIVHYMYDPREPKAFWVYPPANVTAKVEINYSATPTDIVEPAAGSDYTAVAGNISVSDIYANALLDYMLYRVYLKDADYAGNGARAQAHYATFATALGIEMKATMAIAPVSVSNPNFRQGSSAATAAATTDGAGR</sequence>
<reference evidence="1 2" key="1">
    <citation type="journal article" date="2019" name="Microbiol. Resour. Announc.">
        <title>Draft Genome Sequence of Comamonas testosteroni TA441, a Bacterium That Has a Cryptic Phenol Degradation Gene Cluster.</title>
        <authorList>
            <person name="Arai H."/>
            <person name="Ishii M."/>
        </authorList>
    </citation>
    <scope>NUCLEOTIDE SEQUENCE [LARGE SCALE GENOMIC DNA]</scope>
    <source>
        <strain evidence="1 2">TA441</strain>
    </source>
</reference>
<dbReference type="AlphaFoldDB" id="A0A5A7MJM1"/>
<dbReference type="Proteomes" id="UP000323105">
    <property type="component" value="Unassembled WGS sequence"/>
</dbReference>
<comment type="caution">
    <text evidence="1">The sequence shown here is derived from an EMBL/GenBank/DDBJ whole genome shotgun (WGS) entry which is preliminary data.</text>
</comment>
<organism evidence="1 2">
    <name type="scientific">Comamonas testosteroni</name>
    <name type="common">Pseudomonas testosteroni</name>
    <dbReference type="NCBI Taxonomy" id="285"/>
    <lineage>
        <taxon>Bacteria</taxon>
        <taxon>Pseudomonadati</taxon>
        <taxon>Pseudomonadota</taxon>
        <taxon>Betaproteobacteria</taxon>
        <taxon>Burkholderiales</taxon>
        <taxon>Comamonadaceae</taxon>
        <taxon>Comamonas</taxon>
    </lineage>
</organism>
<dbReference type="InterPro" id="IPR056209">
    <property type="entry name" value="SU10_adaptor"/>
</dbReference>